<keyword evidence="4" id="KW-0732">Signal</keyword>
<organism evidence="5 6">
    <name type="scientific">Anaerococcus degeneri</name>
    <dbReference type="NCBI Taxonomy" id="361500"/>
    <lineage>
        <taxon>Bacteria</taxon>
        <taxon>Bacillati</taxon>
        <taxon>Bacillota</taxon>
        <taxon>Tissierellia</taxon>
        <taxon>Tissierellales</taxon>
        <taxon>Peptoniphilaceae</taxon>
        <taxon>Anaerococcus</taxon>
    </lineage>
</organism>
<keyword evidence="3" id="KW-1133">Transmembrane helix</keyword>
<feature type="chain" id="PRO_5045797215" evidence="4">
    <location>
        <begin position="27"/>
        <end position="428"/>
    </location>
</feature>
<keyword evidence="3" id="KW-0472">Membrane</keyword>
<evidence type="ECO:0000256" key="2">
    <source>
        <dbReference type="SAM" id="MobiDB-lite"/>
    </source>
</evidence>
<evidence type="ECO:0000256" key="3">
    <source>
        <dbReference type="SAM" id="Phobius"/>
    </source>
</evidence>
<feature type="region of interest" description="Disordered" evidence="2">
    <location>
        <begin position="40"/>
        <end position="65"/>
    </location>
</feature>
<feature type="compositionally biased region" description="Polar residues" evidence="2">
    <location>
        <begin position="334"/>
        <end position="343"/>
    </location>
</feature>
<keyword evidence="6" id="KW-1185">Reference proteome</keyword>
<feature type="coiled-coil region" evidence="1">
    <location>
        <begin position="99"/>
        <end position="126"/>
    </location>
</feature>
<keyword evidence="1" id="KW-0175">Coiled coil</keyword>
<dbReference type="RefSeq" id="WP_209774749.1">
    <property type="nucleotide sequence ID" value="NZ_JAGGLO010000009.1"/>
</dbReference>
<sequence>MNKFKKTLATALACALILGTGSKALADEANKTPSLFEILVSGENKTPSPEKKDDKETKPSYENDPAYQEEFKARYDLYNKILIAKDLREVDVTKFIDILNKKAAKNEDLEKVTEELSKQIEAANEKIALDLDVEGVKKDVKAYILHGNLFFLDKLDKKDIKNLYLFYESTVNSYGLARASEEEKKAITPVLEDIYNYILEIDEKVKTGKEITEEDKTKTQDLIEKLAKTIGENAKEDLSHQSTKIEKTKFLTSGNQVDGTLNENSAFYKSQRSGIKEAYQKLKEDQRTFLDNINTNNDDYIEDSEIKANGQYTLPLDDNNFIKPFYGKPEGNNVEVSSSEVAGQTNQTTSQPAQTPTTPQNPAGDVPETVTLSQGENTQGVKSEDAPTLLTKPASQVKTGIKGVGYLGIVLVVAIIAFVVLSKKKEDK</sequence>
<dbReference type="Proteomes" id="UP001198374">
    <property type="component" value="Unassembled WGS sequence"/>
</dbReference>
<dbReference type="EMBL" id="JAIWIY010000001">
    <property type="protein sequence ID" value="MCA2096580.1"/>
    <property type="molecule type" value="Genomic_DNA"/>
</dbReference>
<gene>
    <name evidence="5" type="ORF">LDJ82_06620</name>
</gene>
<feature type="compositionally biased region" description="Polar residues" evidence="2">
    <location>
        <begin position="370"/>
        <end position="381"/>
    </location>
</feature>
<reference evidence="6" key="1">
    <citation type="submission" date="2023-07" db="EMBL/GenBank/DDBJ databases">
        <title>FDA dAtabase for Regulatory Grade micrObial Sequences (FDA-ARGOS): Supporting development and validation of Infectious Disease Dx tests.</title>
        <authorList>
            <person name="Sproer C."/>
            <person name="Gronow S."/>
            <person name="Severitt S."/>
            <person name="Schroder I."/>
            <person name="Tallon L."/>
            <person name="Sadzewicz L."/>
            <person name="Zhao X."/>
            <person name="Boylan J."/>
            <person name="Ott S."/>
            <person name="Bowen H."/>
            <person name="Vavikolanu K."/>
            <person name="Hazen T."/>
            <person name="Aluvathingal J."/>
            <person name="Nadendla S."/>
            <person name="Lowell S."/>
            <person name="Myers T."/>
            <person name="Yan Y."/>
        </authorList>
    </citation>
    <scope>NUCLEOTIDE SEQUENCE [LARGE SCALE GENOMIC DNA]</scope>
    <source>
        <strain evidence="6">FDAARGOS_1538</strain>
    </source>
</reference>
<evidence type="ECO:0000313" key="6">
    <source>
        <dbReference type="Proteomes" id="UP001198374"/>
    </source>
</evidence>
<feature type="transmembrane region" description="Helical" evidence="3">
    <location>
        <begin position="403"/>
        <end position="421"/>
    </location>
</feature>
<feature type="compositionally biased region" description="Low complexity" evidence="2">
    <location>
        <begin position="344"/>
        <end position="363"/>
    </location>
</feature>
<evidence type="ECO:0000313" key="5">
    <source>
        <dbReference type="EMBL" id="MCA2096580.1"/>
    </source>
</evidence>
<feature type="compositionally biased region" description="Basic and acidic residues" evidence="2">
    <location>
        <begin position="48"/>
        <end position="61"/>
    </location>
</feature>
<feature type="region of interest" description="Disordered" evidence="2">
    <location>
        <begin position="332"/>
        <end position="387"/>
    </location>
</feature>
<evidence type="ECO:0000256" key="4">
    <source>
        <dbReference type="SAM" id="SignalP"/>
    </source>
</evidence>
<feature type="signal peptide" evidence="4">
    <location>
        <begin position="1"/>
        <end position="26"/>
    </location>
</feature>
<protein>
    <submittedName>
        <fullName evidence="5">Uncharacterized protein</fullName>
    </submittedName>
</protein>
<name>A0ABS7YXX6_9FIRM</name>
<keyword evidence="3" id="KW-0812">Transmembrane</keyword>
<comment type="caution">
    <text evidence="5">The sequence shown here is derived from an EMBL/GenBank/DDBJ whole genome shotgun (WGS) entry which is preliminary data.</text>
</comment>
<evidence type="ECO:0000256" key="1">
    <source>
        <dbReference type="SAM" id="Coils"/>
    </source>
</evidence>
<proteinExistence type="predicted"/>
<accession>A0ABS7YXX6</accession>